<name>A0A0F9CQ59_9ZZZZ</name>
<protein>
    <submittedName>
        <fullName evidence="2">Uncharacterized protein</fullName>
    </submittedName>
</protein>
<proteinExistence type="predicted"/>
<reference evidence="2" key="1">
    <citation type="journal article" date="2015" name="Nature">
        <title>Complex archaea that bridge the gap between prokaryotes and eukaryotes.</title>
        <authorList>
            <person name="Spang A."/>
            <person name="Saw J.H."/>
            <person name="Jorgensen S.L."/>
            <person name="Zaremba-Niedzwiedzka K."/>
            <person name="Martijn J."/>
            <person name="Lind A.E."/>
            <person name="van Eijk R."/>
            <person name="Schleper C."/>
            <person name="Guy L."/>
            <person name="Ettema T.J."/>
        </authorList>
    </citation>
    <scope>NUCLEOTIDE SEQUENCE</scope>
</reference>
<keyword evidence="1" id="KW-0472">Membrane</keyword>
<feature type="transmembrane region" description="Helical" evidence="1">
    <location>
        <begin position="33"/>
        <end position="57"/>
    </location>
</feature>
<evidence type="ECO:0000313" key="2">
    <source>
        <dbReference type="EMBL" id="KKL51294.1"/>
    </source>
</evidence>
<gene>
    <name evidence="2" type="ORF">LCGC14_2296930</name>
</gene>
<keyword evidence="1" id="KW-0812">Transmembrane</keyword>
<organism evidence="2">
    <name type="scientific">marine sediment metagenome</name>
    <dbReference type="NCBI Taxonomy" id="412755"/>
    <lineage>
        <taxon>unclassified sequences</taxon>
        <taxon>metagenomes</taxon>
        <taxon>ecological metagenomes</taxon>
    </lineage>
</organism>
<comment type="caution">
    <text evidence="2">The sequence shown here is derived from an EMBL/GenBank/DDBJ whole genome shotgun (WGS) entry which is preliminary data.</text>
</comment>
<sequence>MKIIKLIANDLKKDKLFRNLYESDKRTFTRVNIATTCFKIAAFCMLAFIFLIVIMVVF</sequence>
<evidence type="ECO:0000256" key="1">
    <source>
        <dbReference type="SAM" id="Phobius"/>
    </source>
</evidence>
<dbReference type="EMBL" id="LAZR01032298">
    <property type="protein sequence ID" value="KKL51294.1"/>
    <property type="molecule type" value="Genomic_DNA"/>
</dbReference>
<dbReference type="AlphaFoldDB" id="A0A0F9CQ59"/>
<accession>A0A0F9CQ59</accession>
<keyword evidence="1" id="KW-1133">Transmembrane helix</keyword>